<proteinExistence type="predicted"/>
<name>A0ABU7KHY5_9ACTN</name>
<accession>A0ABU7KHY5</accession>
<keyword evidence="2" id="KW-1185">Reference proteome</keyword>
<evidence type="ECO:0000313" key="1">
    <source>
        <dbReference type="EMBL" id="MEE2041632.1"/>
    </source>
</evidence>
<dbReference type="SUPFAM" id="SSF47336">
    <property type="entry name" value="ACP-like"/>
    <property type="match status" value="1"/>
</dbReference>
<evidence type="ECO:0000313" key="2">
    <source>
        <dbReference type="Proteomes" id="UP001356095"/>
    </source>
</evidence>
<dbReference type="InterPro" id="IPR036736">
    <property type="entry name" value="ACP-like_sf"/>
</dbReference>
<comment type="caution">
    <text evidence="1">The sequence shown here is derived from an EMBL/GenBank/DDBJ whole genome shotgun (WGS) entry which is preliminary data.</text>
</comment>
<dbReference type="RefSeq" id="WP_330095388.1">
    <property type="nucleotide sequence ID" value="NZ_JAUZMY010000057.1"/>
</dbReference>
<dbReference type="EMBL" id="JAUZMY010000057">
    <property type="protein sequence ID" value="MEE2041632.1"/>
    <property type="molecule type" value="Genomic_DNA"/>
</dbReference>
<dbReference type="Gene3D" id="1.10.1200.10">
    <property type="entry name" value="ACP-like"/>
    <property type="match status" value="1"/>
</dbReference>
<organism evidence="1 2">
    <name type="scientific">Nocardiopsis codii</name>
    <dbReference type="NCBI Taxonomy" id="3065942"/>
    <lineage>
        <taxon>Bacteria</taxon>
        <taxon>Bacillati</taxon>
        <taxon>Actinomycetota</taxon>
        <taxon>Actinomycetes</taxon>
        <taxon>Streptosporangiales</taxon>
        <taxon>Nocardiopsidaceae</taxon>
        <taxon>Nocardiopsis</taxon>
    </lineage>
</organism>
<dbReference type="Proteomes" id="UP001356095">
    <property type="component" value="Unassembled WGS sequence"/>
</dbReference>
<reference evidence="1 2" key="1">
    <citation type="submission" date="2023-08" db="EMBL/GenBank/DDBJ databases">
        <authorList>
            <person name="Girao M."/>
            <person name="Carvalho M.F."/>
        </authorList>
    </citation>
    <scope>NUCLEOTIDE SEQUENCE [LARGE SCALE GENOMIC DNA]</scope>
    <source>
        <strain evidence="1 2">CT-R113</strain>
    </source>
</reference>
<protein>
    <recommendedName>
        <fullName evidence="3">Carrier domain-containing protein</fullName>
    </recommendedName>
</protein>
<evidence type="ECO:0008006" key="3">
    <source>
        <dbReference type="Google" id="ProtNLM"/>
    </source>
</evidence>
<sequence>MAAVDQSEILAQIKVQAMTVLMFTSNEPQFDLPEPSQMSDLDSFSIVQLVLALEDVYNVSILEDMSEFSGESFEDLTQFIAERIQEQAVAPKQV</sequence>
<gene>
    <name evidence="1" type="ORF">Q8791_30865</name>
</gene>